<evidence type="ECO:0000259" key="2">
    <source>
        <dbReference type="Pfam" id="PF01170"/>
    </source>
</evidence>
<feature type="region of interest" description="Disordered" evidence="1">
    <location>
        <begin position="262"/>
        <end position="304"/>
    </location>
</feature>
<dbReference type="Proteomes" id="UP000093309">
    <property type="component" value="Unassembled WGS sequence"/>
</dbReference>
<evidence type="ECO:0000313" key="3">
    <source>
        <dbReference type="EMBL" id="OCT15906.1"/>
    </source>
</evidence>
<dbReference type="EMBL" id="LYPC01000012">
    <property type="protein sequence ID" value="OCT15906.1"/>
    <property type="molecule type" value="Genomic_DNA"/>
</dbReference>
<dbReference type="Pfam" id="PF01170">
    <property type="entry name" value="UPF0020"/>
    <property type="match status" value="1"/>
</dbReference>
<comment type="caution">
    <text evidence="3">The sequence shown here is derived from an EMBL/GenBank/DDBJ whole genome shotgun (WGS) entry which is preliminary data.</text>
</comment>
<dbReference type="PANTHER" id="PTHR14911:SF13">
    <property type="entry name" value="TRNA (GUANINE(6)-N2)-METHYLTRANSFERASE THUMP3"/>
    <property type="match status" value="1"/>
</dbReference>
<feature type="domain" description="Ribosomal RNA large subunit methyltransferase K/L-like methyltransferase" evidence="2">
    <location>
        <begin position="171"/>
        <end position="252"/>
    </location>
</feature>
<proteinExistence type="predicted"/>
<name>A0A1C1A5S1_9BACL</name>
<feature type="compositionally biased region" description="Low complexity" evidence="1">
    <location>
        <begin position="264"/>
        <end position="282"/>
    </location>
</feature>
<organism evidence="3 4">
    <name type="scientific">Paenibacillus pectinilyticus</name>
    <dbReference type="NCBI Taxonomy" id="512399"/>
    <lineage>
        <taxon>Bacteria</taxon>
        <taxon>Bacillati</taxon>
        <taxon>Bacillota</taxon>
        <taxon>Bacilli</taxon>
        <taxon>Bacillales</taxon>
        <taxon>Paenibacillaceae</taxon>
        <taxon>Paenibacillus</taxon>
    </lineage>
</organism>
<sequence>MVNMGMDVGNEEMNVRNIDRYAGDKKMKHIYVFACHENEQALCELELRTLLGGEMGARYVVSARKVEPSRSPFLKLRMDVLYEAGSLPELASQLETLTVRGATFKVVFAETDTAVSYDRQRNVERELGLGLRGKAEMRRPEQWFAVTELGGRWLFGDCSYGEAVWLQHQHKPQNYSTALSTRVARAVVNIAVPEVAGTRVIDPCCGIGTVLMEAMSMGIDIVGYDLNPLAVRGARVNLDHFGMPNVVEVADMRTLVPHAKPPMAAGEAAPQARTAAPAGEATPQAQALTSAGEAPQAQPPGSPQPIYDALILDMPYNLCSQLPDDEKLEMLQTARRLARRAVIVTTEQIDPFLLEAGFRIEARCTVNKGNFSRQIIVCL</sequence>
<protein>
    <recommendedName>
        <fullName evidence="2">Ribosomal RNA large subunit methyltransferase K/L-like methyltransferase domain-containing protein</fullName>
    </recommendedName>
</protein>
<evidence type="ECO:0000313" key="4">
    <source>
        <dbReference type="Proteomes" id="UP000093309"/>
    </source>
</evidence>
<dbReference type="InterPro" id="IPR029063">
    <property type="entry name" value="SAM-dependent_MTases_sf"/>
</dbReference>
<dbReference type="STRING" id="512399.A8709_09790"/>
<reference evidence="4" key="1">
    <citation type="submission" date="2016-05" db="EMBL/GenBank/DDBJ databases">
        <title>Paenibacillus oryzae. sp. nov., isolated from the rice root.</title>
        <authorList>
            <person name="Zhang J."/>
            <person name="Zhang X."/>
        </authorList>
    </citation>
    <scope>NUCLEOTIDE SEQUENCE [LARGE SCALE GENOMIC DNA]</scope>
    <source>
        <strain evidence="4">KCTC13222</strain>
    </source>
</reference>
<gene>
    <name evidence="3" type="ORF">A8709_09790</name>
</gene>
<dbReference type="Gene3D" id="3.40.50.150">
    <property type="entry name" value="Vaccinia Virus protein VP39"/>
    <property type="match status" value="1"/>
</dbReference>
<dbReference type="SUPFAM" id="SSF53335">
    <property type="entry name" value="S-adenosyl-L-methionine-dependent methyltransferases"/>
    <property type="match status" value="1"/>
</dbReference>
<dbReference type="InterPro" id="IPR000241">
    <property type="entry name" value="RlmKL-like_Mtase"/>
</dbReference>
<dbReference type="CDD" id="cd02440">
    <property type="entry name" value="AdoMet_MTases"/>
    <property type="match status" value="1"/>
</dbReference>
<dbReference type="GO" id="GO:0016423">
    <property type="term" value="F:tRNA (guanine) methyltransferase activity"/>
    <property type="evidence" value="ECO:0007669"/>
    <property type="project" value="TreeGrafter"/>
</dbReference>
<dbReference type="GO" id="GO:0030488">
    <property type="term" value="P:tRNA methylation"/>
    <property type="evidence" value="ECO:0007669"/>
    <property type="project" value="TreeGrafter"/>
</dbReference>
<dbReference type="PANTHER" id="PTHR14911">
    <property type="entry name" value="THUMP DOMAIN-CONTAINING"/>
    <property type="match status" value="1"/>
</dbReference>
<accession>A0A1C1A5S1</accession>
<keyword evidence="4" id="KW-1185">Reference proteome</keyword>
<evidence type="ECO:0000256" key="1">
    <source>
        <dbReference type="SAM" id="MobiDB-lite"/>
    </source>
</evidence>
<dbReference type="AlphaFoldDB" id="A0A1C1A5S1"/>